<reference evidence="1" key="1">
    <citation type="submission" date="2020-04" db="EMBL/GenBank/DDBJ databases">
        <authorList>
            <person name="Broberg M."/>
        </authorList>
    </citation>
    <scope>NUCLEOTIDE SEQUENCE</scope>
</reference>
<evidence type="ECO:0000313" key="1">
    <source>
        <dbReference type="EMBL" id="CAG9949313.1"/>
    </source>
</evidence>
<sequence>MKCPADDVELTKGRAKSTLSLIRLVNIKGARKLTSSTDGSVVHIEFDISQLLEFKYKTGDHVVVDLTRLLEITANDPKDRWNSSCAHRMTLHALFKHHIEIAAPVSQEPILDLVQFAPTAQLYVHYIVVRAPGDLGKGDVIYGGGKQFSPTREANITDDSVINEDIATLLHSKSCTDTKLG</sequence>
<organism evidence="1 2">
    <name type="scientific">Clonostachys rosea f. rosea IK726</name>
    <dbReference type="NCBI Taxonomy" id="1349383"/>
    <lineage>
        <taxon>Eukaryota</taxon>
        <taxon>Fungi</taxon>
        <taxon>Dikarya</taxon>
        <taxon>Ascomycota</taxon>
        <taxon>Pezizomycotina</taxon>
        <taxon>Sordariomycetes</taxon>
        <taxon>Hypocreomycetidae</taxon>
        <taxon>Hypocreales</taxon>
        <taxon>Bionectriaceae</taxon>
        <taxon>Clonostachys</taxon>
    </lineage>
</organism>
<keyword evidence="2" id="KW-1185">Reference proteome</keyword>
<name>A0ACA9U835_BIOOC</name>
<evidence type="ECO:0000313" key="2">
    <source>
        <dbReference type="Proteomes" id="UP000836387"/>
    </source>
</evidence>
<dbReference type="EMBL" id="CADEHS020000055">
    <property type="protein sequence ID" value="CAG9949313.1"/>
    <property type="molecule type" value="Genomic_DNA"/>
</dbReference>
<accession>A0ACA9U835</accession>
<dbReference type="Proteomes" id="UP000836387">
    <property type="component" value="Unassembled WGS sequence"/>
</dbReference>
<comment type="caution">
    <text evidence="1">The sequence shown here is derived from an EMBL/GenBank/DDBJ whole genome shotgun (WGS) entry which is preliminary data.</text>
</comment>
<proteinExistence type="predicted"/>
<reference evidence="1" key="2">
    <citation type="submission" date="2021-10" db="EMBL/GenBank/DDBJ databases">
        <authorList>
            <person name="Piombo E."/>
        </authorList>
    </citation>
    <scope>NUCLEOTIDE SEQUENCE</scope>
</reference>
<gene>
    <name evidence="1" type="ORF">CRV2_00014619</name>
</gene>
<protein>
    <submittedName>
        <fullName evidence="1">Uncharacterized protein</fullName>
    </submittedName>
</protein>